<evidence type="ECO:0000256" key="1">
    <source>
        <dbReference type="ARBA" id="ARBA00023284"/>
    </source>
</evidence>
<organism evidence="4 5">
    <name type="scientific">Thiobacter aerophilum</name>
    <dbReference type="NCBI Taxonomy" id="3121275"/>
    <lineage>
        <taxon>Bacteria</taxon>
        <taxon>Pseudomonadati</taxon>
        <taxon>Pseudomonadota</taxon>
        <taxon>Betaproteobacteria</taxon>
        <taxon>Burkholderiales</taxon>
        <taxon>Thiobacteraceae</taxon>
        <taxon>Thiobacter</taxon>
    </lineage>
</organism>
<dbReference type="InterPro" id="IPR017937">
    <property type="entry name" value="Thioredoxin_CS"/>
</dbReference>
<dbReference type="Pfam" id="PF00578">
    <property type="entry name" value="AhpC-TSA"/>
    <property type="match status" value="1"/>
</dbReference>
<dbReference type="RefSeq" id="WP_347307137.1">
    <property type="nucleotide sequence ID" value="NZ_JBAJEX010000002.1"/>
</dbReference>
<dbReference type="InterPro" id="IPR050553">
    <property type="entry name" value="Thioredoxin_ResA/DsbE_sf"/>
</dbReference>
<dbReference type="PANTHER" id="PTHR42852">
    <property type="entry name" value="THIOL:DISULFIDE INTERCHANGE PROTEIN DSBE"/>
    <property type="match status" value="1"/>
</dbReference>
<dbReference type="Gene3D" id="3.40.30.10">
    <property type="entry name" value="Glutaredoxin"/>
    <property type="match status" value="1"/>
</dbReference>
<dbReference type="PROSITE" id="PS00194">
    <property type="entry name" value="THIOREDOXIN_1"/>
    <property type="match status" value="1"/>
</dbReference>
<feature type="signal peptide" evidence="2">
    <location>
        <begin position="1"/>
        <end position="20"/>
    </location>
</feature>
<feature type="domain" description="Thioredoxin" evidence="3">
    <location>
        <begin position="25"/>
        <end position="168"/>
    </location>
</feature>
<evidence type="ECO:0000313" key="4">
    <source>
        <dbReference type="EMBL" id="MEO1766240.1"/>
    </source>
</evidence>
<keyword evidence="1" id="KW-0676">Redox-active center</keyword>
<dbReference type="InterPro" id="IPR000866">
    <property type="entry name" value="AhpC/TSA"/>
</dbReference>
<dbReference type="InterPro" id="IPR013766">
    <property type="entry name" value="Thioredoxin_domain"/>
</dbReference>
<evidence type="ECO:0000259" key="3">
    <source>
        <dbReference type="PROSITE" id="PS51352"/>
    </source>
</evidence>
<name>A0ABV0EC59_9BURK</name>
<protein>
    <submittedName>
        <fullName evidence="4">TlpA disulfide reductase family protein</fullName>
    </submittedName>
</protein>
<dbReference type="PANTHER" id="PTHR42852:SF17">
    <property type="entry name" value="THIOREDOXIN-LIKE PROTEIN HI_1115"/>
    <property type="match status" value="1"/>
</dbReference>
<dbReference type="CDD" id="cd02966">
    <property type="entry name" value="TlpA_like_family"/>
    <property type="match status" value="1"/>
</dbReference>
<dbReference type="SUPFAM" id="SSF52833">
    <property type="entry name" value="Thioredoxin-like"/>
    <property type="match status" value="1"/>
</dbReference>
<dbReference type="InterPro" id="IPR036249">
    <property type="entry name" value="Thioredoxin-like_sf"/>
</dbReference>
<accession>A0ABV0EC59</accession>
<comment type="caution">
    <text evidence="4">The sequence shown here is derived from an EMBL/GenBank/DDBJ whole genome shotgun (WGS) entry which is preliminary data.</text>
</comment>
<dbReference type="EMBL" id="JBAJEX010000002">
    <property type="protein sequence ID" value="MEO1766240.1"/>
    <property type="molecule type" value="Genomic_DNA"/>
</dbReference>
<feature type="chain" id="PRO_5045453145" evidence="2">
    <location>
        <begin position="21"/>
        <end position="180"/>
    </location>
</feature>
<reference evidence="4 5" key="1">
    <citation type="submission" date="2024-02" db="EMBL/GenBank/DDBJ databases">
        <title>New thermophilic sulfur-oxidizing bacteria from a hot springs of the Uzon caldera (Kamchatka, Russia).</title>
        <authorList>
            <person name="Dukat A.M."/>
            <person name="Elcheninov A.G."/>
            <person name="Frolov E.N."/>
        </authorList>
    </citation>
    <scope>NUCLEOTIDE SEQUENCE [LARGE SCALE GENOMIC DNA]</scope>
    <source>
        <strain evidence="4 5">AK1</strain>
    </source>
</reference>
<dbReference type="Proteomes" id="UP001482231">
    <property type="component" value="Unassembled WGS sequence"/>
</dbReference>
<gene>
    <name evidence="4" type="ORF">V6E02_03300</name>
</gene>
<evidence type="ECO:0000256" key="2">
    <source>
        <dbReference type="SAM" id="SignalP"/>
    </source>
</evidence>
<proteinExistence type="predicted"/>
<keyword evidence="2" id="KW-0732">Signal</keyword>
<evidence type="ECO:0000313" key="5">
    <source>
        <dbReference type="Proteomes" id="UP001482231"/>
    </source>
</evidence>
<sequence length="180" mass="20123">MMRATFLLLCLVLFAAPVVAGELKPLTPRTAPPLLLKDLDGKRHDLADYRGKVVLVNFWATWCPPCRAEMPSMQRLKTMMRDQPFAILAVDMAETEKEIRDFLKEFKDAPLDFTILLDPKGEAMKAWKVHVFPTSFLVDTEGKLRYGVAGSMEWDEVDPIAKIQSLLPAPVAPAAPVTAQ</sequence>
<dbReference type="PROSITE" id="PS51352">
    <property type="entry name" value="THIOREDOXIN_2"/>
    <property type="match status" value="1"/>
</dbReference>
<keyword evidence="5" id="KW-1185">Reference proteome</keyword>